<dbReference type="InterPro" id="IPR053136">
    <property type="entry name" value="UTP_pyrophosphatase-like"/>
</dbReference>
<dbReference type="Proteomes" id="UP000323188">
    <property type="component" value="Unassembled WGS sequence"/>
</dbReference>
<evidence type="ECO:0000313" key="2">
    <source>
        <dbReference type="EMBL" id="KAA2215752.1"/>
    </source>
</evidence>
<gene>
    <name evidence="2" type="ORF">F0361_16280</name>
</gene>
<dbReference type="InterPro" id="IPR002725">
    <property type="entry name" value="YgjP-like_metallopeptidase"/>
</dbReference>
<feature type="domain" description="YgjP-like metallopeptidase" evidence="1">
    <location>
        <begin position="22"/>
        <end position="229"/>
    </location>
</feature>
<comment type="caution">
    <text evidence="2">The sequence shown here is derived from an EMBL/GenBank/DDBJ whole genome shotgun (WGS) entry which is preliminary data.</text>
</comment>
<proteinExistence type="predicted"/>
<dbReference type="PANTHER" id="PTHR30399:SF1">
    <property type="entry name" value="UTP PYROPHOSPHATASE"/>
    <property type="match status" value="1"/>
</dbReference>
<accession>A0A5B2TMN4</accession>
<reference evidence="2 3" key="1">
    <citation type="submission" date="2019-09" db="EMBL/GenBank/DDBJ databases">
        <authorList>
            <person name="Khan S.A."/>
            <person name="Jeon C.O."/>
            <person name="Chun B.H."/>
            <person name="Jeong S.E."/>
        </authorList>
    </citation>
    <scope>NUCLEOTIDE SEQUENCE [LARGE SCALE GENOMIC DNA]</scope>
    <source>
        <strain evidence="2 3">KCTC 42508</strain>
    </source>
</reference>
<dbReference type="AlphaFoldDB" id="A0A5B2TMN4"/>
<protein>
    <submittedName>
        <fullName evidence="2">M48 family metallopeptidase</fullName>
    </submittedName>
</protein>
<dbReference type="RefSeq" id="WP_154920374.1">
    <property type="nucleotide sequence ID" value="NZ_VUOE01000003.1"/>
</dbReference>
<dbReference type="EMBL" id="VUOE01000003">
    <property type="protein sequence ID" value="KAA2215752.1"/>
    <property type="molecule type" value="Genomic_DNA"/>
</dbReference>
<dbReference type="Pfam" id="PF01863">
    <property type="entry name" value="YgjP-like"/>
    <property type="match status" value="1"/>
</dbReference>
<organism evidence="2 3">
    <name type="scientific">Maribacter flavus</name>
    <dbReference type="NCBI Taxonomy" id="1658664"/>
    <lineage>
        <taxon>Bacteria</taxon>
        <taxon>Pseudomonadati</taxon>
        <taxon>Bacteroidota</taxon>
        <taxon>Flavobacteriia</taxon>
        <taxon>Flavobacteriales</taxon>
        <taxon>Flavobacteriaceae</taxon>
        <taxon>Maribacter</taxon>
    </lineage>
</organism>
<evidence type="ECO:0000259" key="1">
    <source>
        <dbReference type="Pfam" id="PF01863"/>
    </source>
</evidence>
<sequence length="232" mass="27685">MRQVLQFGSEEIEYQLTFVARKTLGITVQPNRHVLVKAPLGSSMNKIQSKIRKKAPWILKQKDHFLSFEPRTPERRYVSGETHLYLGRQFQLKIITDTTVEKVKYTGRFIEVNTRDRSKVEQLLLDWYHHKAENWFEKLATPLIDRFKKYNVVPKRIEIKPMKYRWGSCSTHGRILLNPELIKAPKACIEYVIIHELCHLVHRDHTMAFFDLQTKEMPDWEKWRNKLENTLA</sequence>
<dbReference type="Gene3D" id="3.30.2010.10">
    <property type="entry name" value="Metalloproteases ('zincins'), catalytic domain"/>
    <property type="match status" value="1"/>
</dbReference>
<dbReference type="PANTHER" id="PTHR30399">
    <property type="entry name" value="UNCHARACTERIZED PROTEIN YGJP"/>
    <property type="match status" value="1"/>
</dbReference>
<name>A0A5B2TMN4_9FLAO</name>
<dbReference type="CDD" id="cd07344">
    <property type="entry name" value="M48_yhfN_like"/>
    <property type="match status" value="1"/>
</dbReference>
<evidence type="ECO:0000313" key="3">
    <source>
        <dbReference type="Proteomes" id="UP000323188"/>
    </source>
</evidence>